<comment type="caution">
    <text evidence="8">The sequence shown here is derived from an EMBL/GenBank/DDBJ whole genome shotgun (WGS) entry which is preliminary data.</text>
</comment>
<feature type="non-terminal residue" evidence="8">
    <location>
        <position position="1"/>
    </location>
</feature>
<dbReference type="FunFam" id="3.40.50.300:FF:000692">
    <property type="entry name" value="Guanine nucleotide-binding protein subunit alpha"/>
    <property type="match status" value="1"/>
</dbReference>
<evidence type="ECO:0000256" key="6">
    <source>
        <dbReference type="PIRSR" id="PIRSR601019-1"/>
    </source>
</evidence>
<gene>
    <name evidence="8" type="ORF">DEA37_0001218</name>
</gene>
<feature type="binding site" evidence="7">
    <location>
        <position position="27"/>
    </location>
    <ligand>
        <name>Mg(2+)</name>
        <dbReference type="ChEBI" id="CHEBI:18420"/>
    </ligand>
</feature>
<dbReference type="AlphaFoldDB" id="A0A5J4NTN8"/>
<sequence>FIRHVDRIIQEDYIPTLQDILVMRQPSKAIRETLTLIGTTAVRTVDLAEQSHYLHKHLHYFESVDTVMFIVSLSNRLFSSHQAEAESELEASVRLFETIVTSPHMLKKDFVVFLNKLDLLRSEIEEASSDDIASVCEG</sequence>
<evidence type="ECO:0000313" key="8">
    <source>
        <dbReference type="EMBL" id="KAA3678824.1"/>
    </source>
</evidence>
<dbReference type="InterPro" id="IPR001019">
    <property type="entry name" value="Gprotein_alpha_su"/>
</dbReference>
<accession>A0A5J4NTN8</accession>
<dbReference type="Pfam" id="PF00503">
    <property type="entry name" value="G-alpha"/>
    <property type="match status" value="1"/>
</dbReference>
<evidence type="ECO:0000256" key="4">
    <source>
        <dbReference type="ARBA" id="ARBA00023134"/>
    </source>
</evidence>
<dbReference type="SUPFAM" id="SSF47895">
    <property type="entry name" value="Transducin (alpha subunit), insertion domain"/>
    <property type="match status" value="1"/>
</dbReference>
<dbReference type="PRINTS" id="PR00318">
    <property type="entry name" value="GPROTEINA"/>
</dbReference>
<dbReference type="PANTHER" id="PTHR10218">
    <property type="entry name" value="GTP-BINDING PROTEIN ALPHA SUBUNIT"/>
    <property type="match status" value="1"/>
</dbReference>
<dbReference type="GO" id="GO:0046872">
    <property type="term" value="F:metal ion binding"/>
    <property type="evidence" value="ECO:0007669"/>
    <property type="project" value="UniProtKB-KW"/>
</dbReference>
<dbReference type="InterPro" id="IPR027417">
    <property type="entry name" value="P-loop_NTPase"/>
</dbReference>
<dbReference type="GO" id="GO:0031683">
    <property type="term" value="F:G-protein beta/gamma-subunit complex binding"/>
    <property type="evidence" value="ECO:0007669"/>
    <property type="project" value="InterPro"/>
</dbReference>
<dbReference type="SUPFAM" id="SSF52540">
    <property type="entry name" value="P-loop containing nucleoside triphosphate hydrolases"/>
    <property type="match status" value="1"/>
</dbReference>
<keyword evidence="5" id="KW-0807">Transducer</keyword>
<evidence type="ECO:0000256" key="3">
    <source>
        <dbReference type="ARBA" id="ARBA00022741"/>
    </source>
</evidence>
<dbReference type="Gene3D" id="3.40.50.300">
    <property type="entry name" value="P-loop containing nucleotide triphosphate hydrolases"/>
    <property type="match status" value="1"/>
</dbReference>
<keyword evidence="9" id="KW-1185">Reference proteome</keyword>
<dbReference type="PANTHER" id="PTHR10218:SF302">
    <property type="entry name" value="GUANINE NUCLEOTIDE-BINDING PROTEIN ALPHA-5 SUBUNIT"/>
    <property type="match status" value="1"/>
</dbReference>
<dbReference type="GO" id="GO:0005834">
    <property type="term" value="C:heterotrimeric G-protein complex"/>
    <property type="evidence" value="ECO:0007669"/>
    <property type="project" value="TreeGrafter"/>
</dbReference>
<evidence type="ECO:0000256" key="5">
    <source>
        <dbReference type="ARBA" id="ARBA00023224"/>
    </source>
</evidence>
<evidence type="ECO:0000256" key="7">
    <source>
        <dbReference type="PIRSR" id="PIRSR601019-2"/>
    </source>
</evidence>
<feature type="binding site" evidence="6">
    <location>
        <begin position="115"/>
        <end position="118"/>
    </location>
    <ligand>
        <name>GTP</name>
        <dbReference type="ChEBI" id="CHEBI:37565"/>
    </ligand>
</feature>
<evidence type="ECO:0000256" key="2">
    <source>
        <dbReference type="ARBA" id="ARBA00022723"/>
    </source>
</evidence>
<keyword evidence="4 6" id="KW-0342">GTP-binding</keyword>
<organism evidence="8 9">
    <name type="scientific">Paragonimus westermani</name>
    <dbReference type="NCBI Taxonomy" id="34504"/>
    <lineage>
        <taxon>Eukaryota</taxon>
        <taxon>Metazoa</taxon>
        <taxon>Spiralia</taxon>
        <taxon>Lophotrochozoa</taxon>
        <taxon>Platyhelminthes</taxon>
        <taxon>Trematoda</taxon>
        <taxon>Digenea</taxon>
        <taxon>Plagiorchiida</taxon>
        <taxon>Troglotremata</taxon>
        <taxon>Troglotrematidae</taxon>
        <taxon>Paragonimus</taxon>
    </lineage>
</organism>
<name>A0A5J4NTN8_9TREM</name>
<keyword evidence="3 6" id="KW-0547">Nucleotide-binding</keyword>
<dbReference type="GO" id="GO:0005525">
    <property type="term" value="F:GTP binding"/>
    <property type="evidence" value="ECO:0007669"/>
    <property type="project" value="UniProtKB-KW"/>
</dbReference>
<proteinExistence type="predicted"/>
<dbReference type="GO" id="GO:0005737">
    <property type="term" value="C:cytoplasm"/>
    <property type="evidence" value="ECO:0007669"/>
    <property type="project" value="TreeGrafter"/>
</dbReference>
<dbReference type="InterPro" id="IPR011025">
    <property type="entry name" value="GproteinA_insert"/>
</dbReference>
<keyword evidence="2 7" id="KW-0479">Metal-binding</keyword>
<dbReference type="GO" id="GO:0001664">
    <property type="term" value="F:G protein-coupled receptor binding"/>
    <property type="evidence" value="ECO:0007669"/>
    <property type="project" value="TreeGrafter"/>
</dbReference>
<comment type="subunit">
    <text evidence="1">G proteins are composed of 3 units; alpha, beta and gamma. The alpha chain contains the guanine nucleotide binding site.</text>
</comment>
<dbReference type="GO" id="GO:0007188">
    <property type="term" value="P:adenylate cyclase-modulating G protein-coupled receptor signaling pathway"/>
    <property type="evidence" value="ECO:0007669"/>
    <property type="project" value="TreeGrafter"/>
</dbReference>
<keyword evidence="7" id="KW-0460">Magnesium</keyword>
<dbReference type="EMBL" id="QNGE01000946">
    <property type="protein sequence ID" value="KAA3678824.1"/>
    <property type="molecule type" value="Genomic_DNA"/>
</dbReference>
<evidence type="ECO:0000313" key="9">
    <source>
        <dbReference type="Proteomes" id="UP000324629"/>
    </source>
</evidence>
<dbReference type="Proteomes" id="UP000324629">
    <property type="component" value="Unassembled WGS sequence"/>
</dbReference>
<feature type="binding site" evidence="6">
    <location>
        <begin position="46"/>
        <end position="50"/>
    </location>
    <ligand>
        <name>GTP</name>
        <dbReference type="ChEBI" id="CHEBI:37565"/>
    </ligand>
</feature>
<protein>
    <submittedName>
        <fullName evidence="8">Uncharacterized protein</fullName>
    </submittedName>
</protein>
<reference evidence="8 9" key="1">
    <citation type="journal article" date="2019" name="Gigascience">
        <title>Whole-genome sequence of the oriental lung fluke Paragonimus westermani.</title>
        <authorList>
            <person name="Oey H."/>
            <person name="Zakrzewski M."/>
            <person name="Narain K."/>
            <person name="Devi K.R."/>
            <person name="Agatsuma T."/>
            <person name="Nawaratna S."/>
            <person name="Gobert G.N."/>
            <person name="Jones M.K."/>
            <person name="Ragan M.A."/>
            <person name="McManus D.P."/>
            <person name="Krause L."/>
        </authorList>
    </citation>
    <scope>NUCLEOTIDE SEQUENCE [LARGE SCALE GENOMIC DNA]</scope>
    <source>
        <strain evidence="8 9">IND2009</strain>
    </source>
</reference>
<dbReference type="PROSITE" id="PS51882">
    <property type="entry name" value="G_ALPHA"/>
    <property type="match status" value="1"/>
</dbReference>
<evidence type="ECO:0000256" key="1">
    <source>
        <dbReference type="ARBA" id="ARBA00011356"/>
    </source>
</evidence>
<dbReference type="GO" id="GO:0003924">
    <property type="term" value="F:GTPase activity"/>
    <property type="evidence" value="ECO:0007669"/>
    <property type="project" value="InterPro"/>
</dbReference>